<dbReference type="OrthoDB" id="3365698at2759"/>
<accession>A0A9P7KHM5</accession>
<dbReference type="EMBL" id="JABCKI010000092">
    <property type="protein sequence ID" value="KAG5652856.1"/>
    <property type="molecule type" value="Genomic_DNA"/>
</dbReference>
<dbReference type="AlphaFoldDB" id="A0A9P7KHM5"/>
<reference evidence="1" key="1">
    <citation type="submission" date="2021-02" db="EMBL/GenBank/DDBJ databases">
        <authorList>
            <person name="Nieuwenhuis M."/>
            <person name="Van De Peppel L.J.J."/>
        </authorList>
    </citation>
    <scope>NUCLEOTIDE SEQUENCE</scope>
    <source>
        <strain evidence="1">D49</strain>
    </source>
</reference>
<protein>
    <recommendedName>
        <fullName evidence="3">F-box domain-containing protein</fullName>
    </recommendedName>
</protein>
<comment type="caution">
    <text evidence="1">The sequence shown here is derived from an EMBL/GenBank/DDBJ whole genome shotgun (WGS) entry which is preliminary data.</text>
</comment>
<evidence type="ECO:0008006" key="3">
    <source>
        <dbReference type="Google" id="ProtNLM"/>
    </source>
</evidence>
<gene>
    <name evidence="1" type="ORF">H0H81_003355</name>
</gene>
<keyword evidence="2" id="KW-1185">Reference proteome</keyword>
<evidence type="ECO:0000313" key="2">
    <source>
        <dbReference type="Proteomes" id="UP000717328"/>
    </source>
</evidence>
<dbReference type="Proteomes" id="UP000717328">
    <property type="component" value="Unassembled WGS sequence"/>
</dbReference>
<name>A0A9P7KHM5_9AGAR</name>
<organism evidence="1 2">
    <name type="scientific">Sphagnurus paluster</name>
    <dbReference type="NCBI Taxonomy" id="117069"/>
    <lineage>
        <taxon>Eukaryota</taxon>
        <taxon>Fungi</taxon>
        <taxon>Dikarya</taxon>
        <taxon>Basidiomycota</taxon>
        <taxon>Agaricomycotina</taxon>
        <taxon>Agaricomycetes</taxon>
        <taxon>Agaricomycetidae</taxon>
        <taxon>Agaricales</taxon>
        <taxon>Tricholomatineae</taxon>
        <taxon>Lyophyllaceae</taxon>
        <taxon>Sphagnurus</taxon>
    </lineage>
</organism>
<sequence>MTSDILYKIDLAGTSNIIQLSKPERQIALDLLSLSKIMAKDVELTQPLLERLCVALAPHKRLPEELLSEIFVLCMPCAAIIVPPIVGEHTPWTLRRVCAPWRRIALGESRLWNNLQLRRPFSWDLKGEKLQKYLEHLQREIVHPTLPISFDFYGSEPTGAFVSTVRAYFLQPDLHRFRHLSMGDTHSINEVLRISGTSLANLSSLTISSNSASAINSLSRPVPLFQNGLASLRRLKLELGNPRAELLVPPNIPWHQLTDLMLSTPSSMFNVAFLDVLSAAKTLRQCNSLVRCCIAVNPRAKSNEVTNDTVIKPVSLPTLRAFELLCVPKTHVSTPGANDPVVPFLDALEVPALVELRIRGYNAPNQHATLSALVHRSSCSLRVCELLGDERLGYPRGVFPESSRL</sequence>
<evidence type="ECO:0000313" key="1">
    <source>
        <dbReference type="EMBL" id="KAG5652856.1"/>
    </source>
</evidence>
<reference evidence="1" key="2">
    <citation type="submission" date="2021-10" db="EMBL/GenBank/DDBJ databases">
        <title>Phylogenomics reveals ancestral predisposition of the termite-cultivated fungus Termitomyces towards a domesticated lifestyle.</title>
        <authorList>
            <person name="Auxier B."/>
            <person name="Grum-Grzhimaylo A."/>
            <person name="Cardenas M.E."/>
            <person name="Lodge J.D."/>
            <person name="Laessoe T."/>
            <person name="Pedersen O."/>
            <person name="Smith M.E."/>
            <person name="Kuyper T.W."/>
            <person name="Franco-Molano E.A."/>
            <person name="Baroni T.J."/>
            <person name="Aanen D.K."/>
        </authorList>
    </citation>
    <scope>NUCLEOTIDE SEQUENCE</scope>
    <source>
        <strain evidence="1">D49</strain>
    </source>
</reference>
<proteinExistence type="predicted"/>